<evidence type="ECO:0000256" key="2">
    <source>
        <dbReference type="ARBA" id="ARBA00022729"/>
    </source>
</evidence>
<name>A0A0P7BVC5_9BACT</name>
<evidence type="ECO:0000259" key="3">
    <source>
        <dbReference type="Pfam" id="PF09375"/>
    </source>
</evidence>
<feature type="domain" description="Imelysin-like" evidence="3">
    <location>
        <begin position="35"/>
        <end position="283"/>
    </location>
</feature>
<comment type="caution">
    <text evidence="4">The sequence shown here is derived from an EMBL/GenBank/DDBJ whole genome shotgun (WGS) entry which is preliminary data.</text>
</comment>
<evidence type="ECO:0000313" key="4">
    <source>
        <dbReference type="EMBL" id="KPM48858.1"/>
    </source>
</evidence>
<protein>
    <recommendedName>
        <fullName evidence="3">Imelysin-like domain-containing protein</fullName>
    </recommendedName>
</protein>
<sequence>MACQPDKTPENQVDFDRTVFLQSYADDFIRPAYQSLKEELVELSNAISNRKEAQAQWKEVYFAFLKVTPYNFGPAEEDVLVKSLTEEIATFPVDITLIQEKIQKNNFQFEDFRRDSRGLLTLEYLLFNDEAWNLNGREEYAQKCLEDILERVSEVDSRWENYKNEFILNDGTSAGSSTSALYNEFVKSFEGLKNFKIGLPLGLRPGQTSAVQSNVEARFSGYSLDFAKQHFETLVSIWNGSPQKGFKAYLNSVEGGEALILSAEEQIQAVQGAFQACDSSDFSESNLDQNPNLIILHTELQKLTRFFKSDMSSLLGIAITYSSGDGD</sequence>
<dbReference type="EMBL" id="LGTQ01000006">
    <property type="protein sequence ID" value="KPM48858.1"/>
    <property type="molecule type" value="Genomic_DNA"/>
</dbReference>
<evidence type="ECO:0000256" key="1">
    <source>
        <dbReference type="ARBA" id="ARBA00004196"/>
    </source>
</evidence>
<reference evidence="4 5" key="1">
    <citation type="submission" date="2015-07" db="EMBL/GenBank/DDBJ databases">
        <title>The draft genome sequence of Leadbetterella sp. JN14-9.</title>
        <authorList>
            <person name="Liu Y."/>
            <person name="Du J."/>
            <person name="Shao Z."/>
        </authorList>
    </citation>
    <scope>NUCLEOTIDE SEQUENCE [LARGE SCALE GENOMIC DNA]</scope>
    <source>
        <strain evidence="4 5">JN14-9</strain>
    </source>
</reference>
<keyword evidence="2" id="KW-0732">Signal</keyword>
<dbReference type="Gene3D" id="1.20.1420.20">
    <property type="entry name" value="M75 peptidase, HXXE motif"/>
    <property type="match status" value="1"/>
</dbReference>
<gene>
    <name evidence="4" type="ORF">AFM12_09850</name>
</gene>
<dbReference type="InterPro" id="IPR018976">
    <property type="entry name" value="Imelysin-like"/>
</dbReference>
<evidence type="ECO:0000313" key="5">
    <source>
        <dbReference type="Proteomes" id="UP000050454"/>
    </source>
</evidence>
<proteinExistence type="predicted"/>
<keyword evidence="5" id="KW-1185">Reference proteome</keyword>
<organism evidence="4 5">
    <name type="scientific">Jiulongibacter sediminis</name>
    <dbReference type="NCBI Taxonomy" id="1605367"/>
    <lineage>
        <taxon>Bacteria</taxon>
        <taxon>Pseudomonadati</taxon>
        <taxon>Bacteroidota</taxon>
        <taxon>Cytophagia</taxon>
        <taxon>Cytophagales</taxon>
        <taxon>Leadbetterellaceae</taxon>
        <taxon>Jiulongibacter</taxon>
    </lineage>
</organism>
<dbReference type="InterPro" id="IPR038352">
    <property type="entry name" value="Imelysin_sf"/>
</dbReference>
<dbReference type="CDD" id="cd14659">
    <property type="entry name" value="Imelysin-like_IPPA"/>
    <property type="match status" value="1"/>
</dbReference>
<dbReference type="Pfam" id="PF09375">
    <property type="entry name" value="Peptidase_M75"/>
    <property type="match status" value="1"/>
</dbReference>
<accession>A0A0P7BVC5</accession>
<comment type="subcellular location">
    <subcellularLocation>
        <location evidence="1">Cell envelope</location>
    </subcellularLocation>
</comment>
<dbReference type="STRING" id="1605367.AFM12_09850"/>
<dbReference type="InterPro" id="IPR034984">
    <property type="entry name" value="Imelysin-like_IPPA"/>
</dbReference>
<dbReference type="GO" id="GO:0030313">
    <property type="term" value="C:cell envelope"/>
    <property type="evidence" value="ECO:0007669"/>
    <property type="project" value="UniProtKB-SubCell"/>
</dbReference>
<dbReference type="Proteomes" id="UP000050454">
    <property type="component" value="Unassembled WGS sequence"/>
</dbReference>
<dbReference type="AlphaFoldDB" id="A0A0P7BVC5"/>